<dbReference type="Gene3D" id="3.40.1010.10">
    <property type="entry name" value="Cobalt-precorrin-4 Transmethylase, Domain 1"/>
    <property type="match status" value="1"/>
</dbReference>
<evidence type="ECO:0000256" key="6">
    <source>
        <dbReference type="ARBA" id="ARBA00022691"/>
    </source>
</evidence>
<organism evidence="8 9">
    <name type="scientific">Seleniivibrio woodruffii</name>
    <dbReference type="NCBI Taxonomy" id="1078050"/>
    <lineage>
        <taxon>Bacteria</taxon>
        <taxon>Pseudomonadati</taxon>
        <taxon>Deferribacterota</taxon>
        <taxon>Deferribacteres</taxon>
        <taxon>Deferribacterales</taxon>
        <taxon>Geovibrionaceae</taxon>
        <taxon>Seleniivibrio</taxon>
    </lineage>
</organism>
<dbReference type="NCBIfam" id="TIGR01465">
    <property type="entry name" value="cobM_cbiF"/>
    <property type="match status" value="1"/>
</dbReference>
<proteinExistence type="inferred from homology"/>
<evidence type="ECO:0000256" key="5">
    <source>
        <dbReference type="ARBA" id="ARBA00022679"/>
    </source>
</evidence>
<keyword evidence="5 8" id="KW-0808">Transferase</keyword>
<evidence type="ECO:0000256" key="1">
    <source>
        <dbReference type="ARBA" id="ARBA00004953"/>
    </source>
</evidence>
<dbReference type="InterPro" id="IPR003043">
    <property type="entry name" value="Uropor_MeTrfase_CS"/>
</dbReference>
<evidence type="ECO:0000313" key="8">
    <source>
        <dbReference type="EMBL" id="TCK62585.1"/>
    </source>
</evidence>
<dbReference type="Gene3D" id="3.30.950.10">
    <property type="entry name" value="Methyltransferase, Cobalt-precorrin-4 Transmethylase, Domain 2"/>
    <property type="match status" value="1"/>
</dbReference>
<dbReference type="AlphaFoldDB" id="A0A4R1KDB7"/>
<dbReference type="GO" id="GO:0046026">
    <property type="term" value="F:precorrin-4 C11-methyltransferase activity"/>
    <property type="evidence" value="ECO:0007669"/>
    <property type="project" value="InterPro"/>
</dbReference>
<evidence type="ECO:0000256" key="2">
    <source>
        <dbReference type="ARBA" id="ARBA00005879"/>
    </source>
</evidence>
<dbReference type="InterPro" id="IPR014776">
    <property type="entry name" value="4pyrrole_Mease_sub2"/>
</dbReference>
<dbReference type="RefSeq" id="WP_132872753.1">
    <property type="nucleotide sequence ID" value="NZ_SMGG01000003.1"/>
</dbReference>
<dbReference type="Proteomes" id="UP000294614">
    <property type="component" value="Unassembled WGS sequence"/>
</dbReference>
<keyword evidence="4 8" id="KW-0489">Methyltransferase</keyword>
<dbReference type="GO" id="GO:0009236">
    <property type="term" value="P:cobalamin biosynthetic process"/>
    <property type="evidence" value="ECO:0007669"/>
    <property type="project" value="UniProtKB-UniPathway"/>
</dbReference>
<dbReference type="PANTHER" id="PTHR45790:SF4">
    <property type="entry name" value="COBALT-PRECORRIN-4 C(11)-METHYLTRANSFERASE"/>
    <property type="match status" value="1"/>
</dbReference>
<evidence type="ECO:0000313" key="9">
    <source>
        <dbReference type="Proteomes" id="UP000294614"/>
    </source>
</evidence>
<gene>
    <name evidence="8" type="ORF">C8D98_1114</name>
</gene>
<comment type="caution">
    <text evidence="8">The sequence shown here is derived from an EMBL/GenBank/DDBJ whole genome shotgun (WGS) entry which is preliminary data.</text>
</comment>
<dbReference type="SUPFAM" id="SSF53790">
    <property type="entry name" value="Tetrapyrrole methylase"/>
    <property type="match status" value="1"/>
</dbReference>
<evidence type="ECO:0000259" key="7">
    <source>
        <dbReference type="Pfam" id="PF00590"/>
    </source>
</evidence>
<dbReference type="InterPro" id="IPR014777">
    <property type="entry name" value="4pyrrole_Mease_sub1"/>
</dbReference>
<dbReference type="InterPro" id="IPR000878">
    <property type="entry name" value="4pyrrol_Mease"/>
</dbReference>
<comment type="pathway">
    <text evidence="1">Cofactor biosynthesis; adenosylcobalamin biosynthesis.</text>
</comment>
<dbReference type="InterPro" id="IPR035996">
    <property type="entry name" value="4pyrrol_Methylase_sf"/>
</dbReference>
<sequence>MKVYFIGAGPGDAELITVKGARLIGECPVVIYAGSLVNPDILKYASNDAEIYDSAPLNLDEIVEIIKKAHKENKNVARVHTGDPALYGATGEQIAELDKLGIEYETVPGVTSMAASAAAANIELTMPEISQTVIITRTPGRTPMPEELSAIAKVGGTIAFFLSAGQGQFIADTLTANGWSGETPVVLVYRASWADQKIARCLLKDLEKTLKENGMTKQTMILAGRAVGGTPETYSKLYDRAFSHEYR</sequence>
<accession>A0A4R1KDB7</accession>
<keyword evidence="9" id="KW-1185">Reference proteome</keyword>
<dbReference type="EMBL" id="SMGG01000003">
    <property type="protein sequence ID" value="TCK62585.1"/>
    <property type="molecule type" value="Genomic_DNA"/>
</dbReference>
<evidence type="ECO:0000256" key="4">
    <source>
        <dbReference type="ARBA" id="ARBA00022603"/>
    </source>
</evidence>
<dbReference type="PROSITE" id="PS00839">
    <property type="entry name" value="SUMT_1"/>
    <property type="match status" value="1"/>
</dbReference>
<comment type="similarity">
    <text evidence="2">Belongs to the precorrin methyltransferase family.</text>
</comment>
<reference evidence="8 9" key="1">
    <citation type="submission" date="2019-03" db="EMBL/GenBank/DDBJ databases">
        <title>Genomic Encyclopedia of Type Strains, Phase IV (KMG-IV): sequencing the most valuable type-strain genomes for metagenomic binning, comparative biology and taxonomic classification.</title>
        <authorList>
            <person name="Goeker M."/>
        </authorList>
    </citation>
    <scope>NUCLEOTIDE SEQUENCE [LARGE SCALE GENOMIC DNA]</scope>
    <source>
        <strain evidence="8 9">DSM 24984</strain>
    </source>
</reference>
<keyword evidence="3" id="KW-0169">Cobalamin biosynthesis</keyword>
<feature type="domain" description="Tetrapyrrole methylase" evidence="7">
    <location>
        <begin position="2"/>
        <end position="206"/>
    </location>
</feature>
<keyword evidence="6" id="KW-0949">S-adenosyl-L-methionine</keyword>
<name>A0A4R1KDB7_9BACT</name>
<dbReference type="CDD" id="cd11641">
    <property type="entry name" value="Precorrin-4_C11-MT"/>
    <property type="match status" value="1"/>
</dbReference>
<dbReference type="GO" id="GO:0032259">
    <property type="term" value="P:methylation"/>
    <property type="evidence" value="ECO:0007669"/>
    <property type="project" value="UniProtKB-KW"/>
</dbReference>
<dbReference type="UniPathway" id="UPA00148"/>
<dbReference type="OrthoDB" id="9815856at2"/>
<evidence type="ECO:0000256" key="3">
    <source>
        <dbReference type="ARBA" id="ARBA00022573"/>
    </source>
</evidence>
<dbReference type="InterPro" id="IPR006362">
    <property type="entry name" value="Cbl_synth_CobM/CibF"/>
</dbReference>
<dbReference type="Pfam" id="PF00590">
    <property type="entry name" value="TP_methylase"/>
    <property type="match status" value="1"/>
</dbReference>
<dbReference type="PANTHER" id="PTHR45790">
    <property type="entry name" value="SIROHEME SYNTHASE-RELATED"/>
    <property type="match status" value="1"/>
</dbReference>
<protein>
    <submittedName>
        <fullName evidence="8">Cobalt-precorrin 4 C11-methyltransferase</fullName>
    </submittedName>
</protein>
<dbReference type="InterPro" id="IPR050161">
    <property type="entry name" value="Siro_Cobalamin_biosynth"/>
</dbReference>